<keyword evidence="1" id="KW-0472">Membrane</keyword>
<feature type="transmembrane region" description="Helical" evidence="1">
    <location>
        <begin position="57"/>
        <end position="83"/>
    </location>
</feature>
<feature type="transmembrane region" description="Helical" evidence="1">
    <location>
        <begin position="229"/>
        <end position="250"/>
    </location>
</feature>
<evidence type="ECO:0000313" key="3">
    <source>
        <dbReference type="Proteomes" id="UP001431221"/>
    </source>
</evidence>
<accession>A0ABT0GU22</accession>
<dbReference type="RefSeq" id="WP_248153289.1">
    <property type="nucleotide sequence ID" value="NZ_JALNMJ010000005.1"/>
</dbReference>
<keyword evidence="1" id="KW-0812">Transmembrane</keyword>
<feature type="transmembrane region" description="Helical" evidence="1">
    <location>
        <begin position="132"/>
        <end position="151"/>
    </location>
</feature>
<reference evidence="2" key="1">
    <citation type="submission" date="2022-04" db="EMBL/GenBank/DDBJ databases">
        <title>Roseibium sp. CAU 1639 isolated from mud.</title>
        <authorList>
            <person name="Kim W."/>
        </authorList>
    </citation>
    <scope>NUCLEOTIDE SEQUENCE</scope>
    <source>
        <strain evidence="2">CAU 1639</strain>
    </source>
</reference>
<keyword evidence="1" id="KW-1133">Transmembrane helix</keyword>
<feature type="transmembrane region" description="Helical" evidence="1">
    <location>
        <begin position="186"/>
        <end position="209"/>
    </location>
</feature>
<comment type="caution">
    <text evidence="2">The sequence shown here is derived from an EMBL/GenBank/DDBJ whole genome shotgun (WGS) entry which is preliminary data.</text>
</comment>
<sequence>MFKRLLTDSISLVFQNLDAVFKVCGTWIAIQLILSFIVLFTVGAIDGTIDPSTLGPGAALLLLLNFTVAILAAASIAVAWHRFAMLGERPPALFARFGGLEARFLWKMVQLMLIAIVVVVPVIVVFSVVGGALPLPVAMSGLFAVLLFLVLPHLMRLNLVLPATALERPLGFQEAHRISKGLGWRMLWAVIVLSLPFSLAGLAIEYVLSLTGAGLPLILVQVKVMVLNVLLQILLTVLSLSVITAGYRIAMEKSVEPQIFD</sequence>
<dbReference type="EMBL" id="JALNMJ010000005">
    <property type="protein sequence ID" value="MCK7612340.1"/>
    <property type="molecule type" value="Genomic_DNA"/>
</dbReference>
<feature type="transmembrane region" description="Helical" evidence="1">
    <location>
        <begin position="104"/>
        <end position="126"/>
    </location>
</feature>
<evidence type="ECO:0000256" key="1">
    <source>
        <dbReference type="SAM" id="Phobius"/>
    </source>
</evidence>
<proteinExistence type="predicted"/>
<gene>
    <name evidence="2" type="ORF">M0H32_09225</name>
</gene>
<name>A0ABT0GU22_9HYPH</name>
<organism evidence="2 3">
    <name type="scientific">Roseibium sediminicola</name>
    <dbReference type="NCBI Taxonomy" id="2933272"/>
    <lineage>
        <taxon>Bacteria</taxon>
        <taxon>Pseudomonadati</taxon>
        <taxon>Pseudomonadota</taxon>
        <taxon>Alphaproteobacteria</taxon>
        <taxon>Hyphomicrobiales</taxon>
        <taxon>Stappiaceae</taxon>
        <taxon>Roseibium</taxon>
    </lineage>
</organism>
<feature type="transmembrane region" description="Helical" evidence="1">
    <location>
        <begin position="20"/>
        <end position="45"/>
    </location>
</feature>
<evidence type="ECO:0008006" key="4">
    <source>
        <dbReference type="Google" id="ProtNLM"/>
    </source>
</evidence>
<dbReference type="Proteomes" id="UP001431221">
    <property type="component" value="Unassembled WGS sequence"/>
</dbReference>
<protein>
    <recommendedName>
        <fullName evidence="4">Glycerophosphoryl diester phosphodiesterase membrane domain-containing protein</fullName>
    </recommendedName>
</protein>
<keyword evidence="3" id="KW-1185">Reference proteome</keyword>
<evidence type="ECO:0000313" key="2">
    <source>
        <dbReference type="EMBL" id="MCK7612340.1"/>
    </source>
</evidence>